<accession>A0A081PDE7</accession>
<dbReference type="PROSITE" id="PS50977">
    <property type="entry name" value="HTH_TETR_2"/>
    <property type="match status" value="1"/>
</dbReference>
<dbReference type="InterPro" id="IPR001647">
    <property type="entry name" value="HTH_TetR"/>
</dbReference>
<keyword evidence="2 4" id="KW-0238">DNA-binding</keyword>
<evidence type="ECO:0000256" key="3">
    <source>
        <dbReference type="ARBA" id="ARBA00023163"/>
    </source>
</evidence>
<evidence type="ECO:0000259" key="5">
    <source>
        <dbReference type="PROSITE" id="PS50977"/>
    </source>
</evidence>
<dbReference type="SUPFAM" id="SSF48498">
    <property type="entry name" value="Tetracyclin repressor-like, C-terminal domain"/>
    <property type="match status" value="1"/>
</dbReference>
<organism evidence="6 7">
    <name type="scientific">Pedobacter antarcticus 4BY</name>
    <dbReference type="NCBI Taxonomy" id="1358423"/>
    <lineage>
        <taxon>Bacteria</taxon>
        <taxon>Pseudomonadati</taxon>
        <taxon>Bacteroidota</taxon>
        <taxon>Sphingobacteriia</taxon>
        <taxon>Sphingobacteriales</taxon>
        <taxon>Sphingobacteriaceae</taxon>
        <taxon>Pedobacter</taxon>
    </lineage>
</organism>
<evidence type="ECO:0000256" key="2">
    <source>
        <dbReference type="ARBA" id="ARBA00023125"/>
    </source>
</evidence>
<protein>
    <recommendedName>
        <fullName evidence="5">HTH tetR-type domain-containing protein</fullName>
    </recommendedName>
</protein>
<evidence type="ECO:0000313" key="6">
    <source>
        <dbReference type="EMBL" id="KEQ28720.1"/>
    </source>
</evidence>
<feature type="domain" description="HTH tetR-type" evidence="5">
    <location>
        <begin position="5"/>
        <end position="65"/>
    </location>
</feature>
<keyword evidence="7" id="KW-1185">Reference proteome</keyword>
<gene>
    <name evidence="6" type="ORF">N180_04840</name>
</gene>
<dbReference type="OrthoDB" id="714393at2"/>
<dbReference type="GO" id="GO:0003677">
    <property type="term" value="F:DNA binding"/>
    <property type="evidence" value="ECO:0007669"/>
    <property type="project" value="UniProtKB-UniRule"/>
</dbReference>
<dbReference type="Proteomes" id="UP000028007">
    <property type="component" value="Unassembled WGS sequence"/>
</dbReference>
<dbReference type="RefSeq" id="WP_037443785.1">
    <property type="nucleotide sequence ID" value="NZ_JNFF01000110.1"/>
</dbReference>
<dbReference type="InterPro" id="IPR009057">
    <property type="entry name" value="Homeodomain-like_sf"/>
</dbReference>
<dbReference type="InterPro" id="IPR036271">
    <property type="entry name" value="Tet_transcr_reg_TetR-rel_C_sf"/>
</dbReference>
<evidence type="ECO:0000313" key="7">
    <source>
        <dbReference type="Proteomes" id="UP000028007"/>
    </source>
</evidence>
<comment type="caution">
    <text evidence="6">The sequence shown here is derived from an EMBL/GenBank/DDBJ whole genome shotgun (WGS) entry which is preliminary data.</text>
</comment>
<dbReference type="Gene3D" id="1.10.357.10">
    <property type="entry name" value="Tetracycline Repressor, domain 2"/>
    <property type="match status" value="1"/>
</dbReference>
<keyword evidence="1" id="KW-0805">Transcription regulation</keyword>
<dbReference type="PANTHER" id="PTHR47506">
    <property type="entry name" value="TRANSCRIPTIONAL REGULATORY PROTEIN"/>
    <property type="match status" value="1"/>
</dbReference>
<feature type="DNA-binding region" description="H-T-H motif" evidence="4">
    <location>
        <begin position="28"/>
        <end position="47"/>
    </location>
</feature>
<dbReference type="SUPFAM" id="SSF46689">
    <property type="entry name" value="Homeodomain-like"/>
    <property type="match status" value="1"/>
</dbReference>
<keyword evidence="3" id="KW-0804">Transcription</keyword>
<evidence type="ECO:0000256" key="4">
    <source>
        <dbReference type="PROSITE-ProRule" id="PRU00335"/>
    </source>
</evidence>
<name>A0A081PDE7_9SPHI</name>
<dbReference type="AlphaFoldDB" id="A0A081PDE7"/>
<sequence>MGNRQQKTDKIIETTINILGKEGATALSMRKVSESAGISLSNLQYYYKTREDLIIATVQFYFKQCQEEVSREWEGFNPNKPHTATLFLKKILSDLLVDGNHHSHCTMFREIWALSSRDPHLAEEMKSYYQQYAEWLVDLLASFSDKPKDIVALLLPYVEGYSIMGSALPLDKNEVVDLLVKLILIN</sequence>
<dbReference type="Pfam" id="PF00440">
    <property type="entry name" value="TetR_N"/>
    <property type="match status" value="1"/>
</dbReference>
<dbReference type="EMBL" id="JNFF01000110">
    <property type="protein sequence ID" value="KEQ28720.1"/>
    <property type="molecule type" value="Genomic_DNA"/>
</dbReference>
<dbReference type="PANTHER" id="PTHR47506:SF6">
    <property type="entry name" value="HTH-TYPE TRANSCRIPTIONAL REPRESSOR NEMR"/>
    <property type="match status" value="1"/>
</dbReference>
<evidence type="ECO:0000256" key="1">
    <source>
        <dbReference type="ARBA" id="ARBA00023015"/>
    </source>
</evidence>
<dbReference type="eggNOG" id="COG1309">
    <property type="taxonomic scope" value="Bacteria"/>
</dbReference>
<proteinExistence type="predicted"/>
<reference evidence="6 7" key="1">
    <citation type="journal article" date="1992" name="Int. J. Syst. Bacteriol.">
        <title>Sphingobacterium antarcticus sp. nov. a Psychrotrophic Bacterium from the Soils of Schirmacher Oasis, Antarctica.</title>
        <authorList>
            <person name="Shivaji S."/>
            <person name="Ray M.K."/>
            <person name="Rao N.S."/>
            <person name="Saiserr L."/>
            <person name="Jagannadham M.V."/>
            <person name="Kumar G.S."/>
            <person name="Reddy G."/>
            <person name="Bhargava P.M."/>
        </authorList>
    </citation>
    <scope>NUCLEOTIDE SEQUENCE [LARGE SCALE GENOMIC DNA]</scope>
    <source>
        <strain evidence="6 7">4BY</strain>
    </source>
</reference>